<dbReference type="InterPro" id="IPR020904">
    <property type="entry name" value="Sc_DH/Rdtase_CS"/>
</dbReference>
<comment type="similarity">
    <text evidence="1">Belongs to the short-chain dehydrogenases/reductases (SDR) family.</text>
</comment>
<dbReference type="OrthoDB" id="417891at2759"/>
<dbReference type="InterPro" id="IPR036291">
    <property type="entry name" value="NAD(P)-bd_dom_sf"/>
</dbReference>
<dbReference type="SUPFAM" id="SSF51735">
    <property type="entry name" value="NAD(P)-binding Rossmann-fold domains"/>
    <property type="match status" value="1"/>
</dbReference>
<evidence type="ECO:0000256" key="1">
    <source>
        <dbReference type="ARBA" id="ARBA00006484"/>
    </source>
</evidence>
<dbReference type="GO" id="GO:0016616">
    <property type="term" value="F:oxidoreductase activity, acting on the CH-OH group of donors, NAD or NADP as acceptor"/>
    <property type="evidence" value="ECO:0007669"/>
    <property type="project" value="UniProtKB-ARBA"/>
</dbReference>
<keyword evidence="2" id="KW-0521">NADP</keyword>
<name>A0A6A6Q554_9PEZI</name>
<dbReference type="GO" id="GO:0050664">
    <property type="term" value="F:oxidoreductase activity, acting on NAD(P)H, oxygen as acceptor"/>
    <property type="evidence" value="ECO:0007669"/>
    <property type="project" value="TreeGrafter"/>
</dbReference>
<keyword evidence="5" id="KW-1185">Reference proteome</keyword>
<evidence type="ECO:0000313" key="5">
    <source>
        <dbReference type="Proteomes" id="UP000799767"/>
    </source>
</evidence>
<dbReference type="GeneID" id="54479002"/>
<dbReference type="EMBL" id="MU001631">
    <property type="protein sequence ID" value="KAF2487104.1"/>
    <property type="molecule type" value="Genomic_DNA"/>
</dbReference>
<dbReference type="PANTHER" id="PTHR43008:SF4">
    <property type="entry name" value="CHAIN DEHYDROGENASE, PUTATIVE (AFU_ORTHOLOGUE AFUA_4G08710)-RELATED"/>
    <property type="match status" value="1"/>
</dbReference>
<gene>
    <name evidence="4" type="ORF">BDY17DRAFT_341912</name>
</gene>
<keyword evidence="3" id="KW-0560">Oxidoreductase</keyword>
<dbReference type="RefSeq" id="XP_033593673.1">
    <property type="nucleotide sequence ID" value="XM_033738000.1"/>
</dbReference>
<accession>A0A6A6Q554</accession>
<dbReference type="FunFam" id="3.40.50.720:FF:000084">
    <property type="entry name" value="Short-chain dehydrogenase reductase"/>
    <property type="match status" value="1"/>
</dbReference>
<evidence type="ECO:0000313" key="4">
    <source>
        <dbReference type="EMBL" id="KAF2487104.1"/>
    </source>
</evidence>
<dbReference type="Proteomes" id="UP000799767">
    <property type="component" value="Unassembled WGS sequence"/>
</dbReference>
<reference evidence="4" key="1">
    <citation type="journal article" date="2020" name="Stud. Mycol.">
        <title>101 Dothideomycetes genomes: a test case for predicting lifestyles and emergence of pathogens.</title>
        <authorList>
            <person name="Haridas S."/>
            <person name="Albert R."/>
            <person name="Binder M."/>
            <person name="Bloem J."/>
            <person name="Labutti K."/>
            <person name="Salamov A."/>
            <person name="Andreopoulos B."/>
            <person name="Baker S."/>
            <person name="Barry K."/>
            <person name="Bills G."/>
            <person name="Bluhm B."/>
            <person name="Cannon C."/>
            <person name="Castanera R."/>
            <person name="Culley D."/>
            <person name="Daum C."/>
            <person name="Ezra D."/>
            <person name="Gonzalez J."/>
            <person name="Henrissat B."/>
            <person name="Kuo A."/>
            <person name="Liang C."/>
            <person name="Lipzen A."/>
            <person name="Lutzoni F."/>
            <person name="Magnuson J."/>
            <person name="Mondo S."/>
            <person name="Nolan M."/>
            <person name="Ohm R."/>
            <person name="Pangilinan J."/>
            <person name="Park H.-J."/>
            <person name="Ramirez L."/>
            <person name="Alfaro M."/>
            <person name="Sun H."/>
            <person name="Tritt A."/>
            <person name="Yoshinaga Y."/>
            <person name="Zwiers L.-H."/>
            <person name="Turgeon B."/>
            <person name="Goodwin S."/>
            <person name="Spatafora J."/>
            <person name="Crous P."/>
            <person name="Grigoriev I."/>
        </authorList>
    </citation>
    <scope>NUCLEOTIDE SEQUENCE</scope>
    <source>
        <strain evidence="4">CBS 113389</strain>
    </source>
</reference>
<dbReference type="InterPro" id="IPR002347">
    <property type="entry name" value="SDR_fam"/>
</dbReference>
<dbReference type="Gene3D" id="3.40.50.720">
    <property type="entry name" value="NAD(P)-binding Rossmann-like Domain"/>
    <property type="match status" value="1"/>
</dbReference>
<evidence type="ECO:0000256" key="3">
    <source>
        <dbReference type="ARBA" id="ARBA00023002"/>
    </source>
</evidence>
<dbReference type="PROSITE" id="PS00061">
    <property type="entry name" value="ADH_SHORT"/>
    <property type="match status" value="1"/>
</dbReference>
<dbReference type="Pfam" id="PF13561">
    <property type="entry name" value="adh_short_C2"/>
    <property type="match status" value="1"/>
</dbReference>
<dbReference type="PANTHER" id="PTHR43008">
    <property type="entry name" value="BENZIL REDUCTASE"/>
    <property type="match status" value="1"/>
</dbReference>
<proteinExistence type="inferred from homology"/>
<dbReference type="PRINTS" id="PR00081">
    <property type="entry name" value="GDHRDH"/>
</dbReference>
<dbReference type="AlphaFoldDB" id="A0A6A6Q554"/>
<evidence type="ECO:0000256" key="2">
    <source>
        <dbReference type="ARBA" id="ARBA00022857"/>
    </source>
</evidence>
<evidence type="ECO:0008006" key="6">
    <source>
        <dbReference type="Google" id="ProtNLM"/>
    </source>
</evidence>
<protein>
    <recommendedName>
        <fullName evidence="6">NAD(P)-binding protein</fullName>
    </recommendedName>
</protein>
<organism evidence="4 5">
    <name type="scientific">Neohortaea acidophila</name>
    <dbReference type="NCBI Taxonomy" id="245834"/>
    <lineage>
        <taxon>Eukaryota</taxon>
        <taxon>Fungi</taxon>
        <taxon>Dikarya</taxon>
        <taxon>Ascomycota</taxon>
        <taxon>Pezizomycotina</taxon>
        <taxon>Dothideomycetes</taxon>
        <taxon>Dothideomycetidae</taxon>
        <taxon>Mycosphaerellales</taxon>
        <taxon>Teratosphaeriaceae</taxon>
        <taxon>Neohortaea</taxon>
    </lineage>
</organism>
<sequence length="284" mass="30319">MADARDFETKVSERFGLSGRSFIITGGGRGMGFGLTRAIAQQGGNVAVLDLLDQPEAEFHDLAKKYNVKAVYKRADVTDQESLETAFKEVVAELPNVNGLVTAAGIVIDKPVWEHGWAESKKLSDVNILGTLWPVRLLADHIVHHNKGAGGSIVMIASVAAHGVKVPFQNIAMYAMSKAAVKGLAGPMAGELGPYNIRINTVSPGPTVTPMTDMLRARDPKYYEVFKTVPFIYGMATPEADIAPAVVYLLSDASKWVTGVDIPITGGSHAGISTELLQKGTDSL</sequence>